<dbReference type="PANTHER" id="PTHR43592:SF15">
    <property type="entry name" value="CAAX AMINO TERMINAL PROTEASE FAMILY PROTEIN"/>
    <property type="match status" value="1"/>
</dbReference>
<evidence type="ECO:0000313" key="3">
    <source>
        <dbReference type="EMBL" id="SDM46300.1"/>
    </source>
</evidence>
<protein>
    <recommendedName>
        <fullName evidence="2">CAAX prenyl protease 2/Lysostaphin resistance protein A-like domain-containing protein</fullName>
    </recommendedName>
</protein>
<dbReference type="GO" id="GO:0080120">
    <property type="term" value="P:CAAX-box protein maturation"/>
    <property type="evidence" value="ECO:0007669"/>
    <property type="project" value="UniProtKB-ARBA"/>
</dbReference>
<dbReference type="RefSeq" id="WP_092727572.1">
    <property type="nucleotide sequence ID" value="NZ_FNGW01000012.1"/>
</dbReference>
<dbReference type="PANTHER" id="PTHR43592">
    <property type="entry name" value="CAAX AMINO TERMINAL PROTEASE"/>
    <property type="match status" value="1"/>
</dbReference>
<feature type="transmembrane region" description="Helical" evidence="1">
    <location>
        <begin position="150"/>
        <end position="168"/>
    </location>
</feature>
<keyword evidence="4" id="KW-1185">Reference proteome</keyword>
<feature type="domain" description="CAAX prenyl protease 2/Lysostaphin resistance protein A-like" evidence="2">
    <location>
        <begin position="120"/>
        <end position="206"/>
    </location>
</feature>
<dbReference type="Pfam" id="PF02517">
    <property type="entry name" value="Rce1-like"/>
    <property type="match status" value="1"/>
</dbReference>
<proteinExistence type="predicted"/>
<feature type="transmembrane region" description="Helical" evidence="1">
    <location>
        <begin position="40"/>
        <end position="58"/>
    </location>
</feature>
<feature type="transmembrane region" description="Helical" evidence="1">
    <location>
        <begin position="120"/>
        <end position="138"/>
    </location>
</feature>
<evidence type="ECO:0000259" key="2">
    <source>
        <dbReference type="Pfam" id="PF02517"/>
    </source>
</evidence>
<keyword evidence="1" id="KW-0812">Transmembrane</keyword>
<evidence type="ECO:0000313" key="4">
    <source>
        <dbReference type="Proteomes" id="UP000199068"/>
    </source>
</evidence>
<sequence length="257" mass="29415">MKNFISTLKFIINLIILNIFSSGISILFTCIFFKNPIKSTLISISLSYLIMFSLLYYFSTSYKYLISKDDFKKISIKNVYYIALFGFGFSVILSILTILLDSIFPSYTEISNKMLSQNDSIINLICSVVFIPICEEIIFRGMIFKFLKRYYSLIGAIFLQALFFGISHGNIVQGIYTFIGGIALALIYVYCGSMMGNIILHMIYNLCGLVIMPEYLFADESINYLFMIIGVIVFIFSSLKMISNYKKGSRIRLLNDQ</sequence>
<feature type="transmembrane region" description="Helical" evidence="1">
    <location>
        <begin position="12"/>
        <end position="34"/>
    </location>
</feature>
<dbReference type="InterPro" id="IPR003675">
    <property type="entry name" value="Rce1/LyrA-like_dom"/>
</dbReference>
<dbReference type="STRING" id="1121325.SAMN04515677_11288"/>
<gene>
    <name evidence="3" type="ORF">SAMN04515677_11288</name>
</gene>
<dbReference type="GO" id="GO:0004175">
    <property type="term" value="F:endopeptidase activity"/>
    <property type="evidence" value="ECO:0007669"/>
    <property type="project" value="UniProtKB-ARBA"/>
</dbReference>
<evidence type="ECO:0000256" key="1">
    <source>
        <dbReference type="SAM" id="Phobius"/>
    </source>
</evidence>
<name>A0A1G9TF43_9FIRM</name>
<feature type="transmembrane region" description="Helical" evidence="1">
    <location>
        <begin position="79"/>
        <end position="100"/>
    </location>
</feature>
<dbReference type="Proteomes" id="UP000199068">
    <property type="component" value="Unassembled WGS sequence"/>
</dbReference>
<feature type="transmembrane region" description="Helical" evidence="1">
    <location>
        <begin position="198"/>
        <end position="218"/>
    </location>
</feature>
<keyword evidence="1" id="KW-0472">Membrane</keyword>
<feature type="transmembrane region" description="Helical" evidence="1">
    <location>
        <begin position="174"/>
        <end position="191"/>
    </location>
</feature>
<reference evidence="3 4" key="1">
    <citation type="submission" date="2016-10" db="EMBL/GenBank/DDBJ databases">
        <authorList>
            <person name="de Groot N.N."/>
        </authorList>
    </citation>
    <scope>NUCLEOTIDE SEQUENCE [LARGE SCALE GENOMIC DNA]</scope>
    <source>
        <strain evidence="3 4">DSM 797</strain>
    </source>
</reference>
<dbReference type="AlphaFoldDB" id="A0A1G9TF43"/>
<accession>A0A1G9TF43</accession>
<keyword evidence="1" id="KW-1133">Transmembrane helix</keyword>
<feature type="transmembrane region" description="Helical" evidence="1">
    <location>
        <begin position="224"/>
        <end position="242"/>
    </location>
</feature>
<dbReference type="EMBL" id="FNGW01000012">
    <property type="protein sequence ID" value="SDM46300.1"/>
    <property type="molecule type" value="Genomic_DNA"/>
</dbReference>
<organism evidence="3 4">
    <name type="scientific">Romboutsia lituseburensis DSM 797</name>
    <dbReference type="NCBI Taxonomy" id="1121325"/>
    <lineage>
        <taxon>Bacteria</taxon>
        <taxon>Bacillati</taxon>
        <taxon>Bacillota</taxon>
        <taxon>Clostridia</taxon>
        <taxon>Peptostreptococcales</taxon>
        <taxon>Peptostreptococcaceae</taxon>
        <taxon>Romboutsia</taxon>
    </lineage>
</organism>